<dbReference type="EMBL" id="JAXQNO010000014">
    <property type="protein sequence ID" value="KAK4784483.1"/>
    <property type="molecule type" value="Genomic_DNA"/>
</dbReference>
<feature type="domain" description="MATH" evidence="2">
    <location>
        <begin position="8"/>
        <end position="100"/>
    </location>
</feature>
<reference evidence="3 4" key="1">
    <citation type="journal article" date="2023" name="Hortic Res">
        <title>Pangenome of water caltrop reveals structural variations and asymmetric subgenome divergence after allopolyploidization.</title>
        <authorList>
            <person name="Zhang X."/>
            <person name="Chen Y."/>
            <person name="Wang L."/>
            <person name="Yuan Y."/>
            <person name="Fang M."/>
            <person name="Shi L."/>
            <person name="Lu R."/>
            <person name="Comes H.P."/>
            <person name="Ma Y."/>
            <person name="Chen Y."/>
            <person name="Huang G."/>
            <person name="Zhou Y."/>
            <person name="Zheng Z."/>
            <person name="Qiu Y."/>
        </authorList>
    </citation>
    <scope>NUCLEOTIDE SEQUENCE [LARGE SCALE GENOMIC DNA]</scope>
    <source>
        <strain evidence="3">F231</strain>
    </source>
</reference>
<dbReference type="AlphaFoldDB" id="A0AAN7LB07"/>
<keyword evidence="4" id="KW-1185">Reference proteome</keyword>
<keyword evidence="1" id="KW-0175">Coiled coil</keyword>
<dbReference type="Gene3D" id="2.60.210.10">
    <property type="entry name" value="Apoptosis, Tumor Necrosis Factor Receptor Associated Protein 2, Chain A"/>
    <property type="match status" value="1"/>
</dbReference>
<evidence type="ECO:0000313" key="3">
    <source>
        <dbReference type="EMBL" id="KAK4784483.1"/>
    </source>
</evidence>
<dbReference type="SUPFAM" id="SSF49599">
    <property type="entry name" value="TRAF domain-like"/>
    <property type="match status" value="1"/>
</dbReference>
<evidence type="ECO:0000313" key="4">
    <source>
        <dbReference type="Proteomes" id="UP001346149"/>
    </source>
</evidence>
<comment type="caution">
    <text evidence="3">The sequence shown here is derived from an EMBL/GenBank/DDBJ whole genome shotgun (WGS) entry which is preliminary data.</text>
</comment>
<protein>
    <recommendedName>
        <fullName evidence="2">MATH domain-containing protein</fullName>
    </recommendedName>
</protein>
<dbReference type="InterPro" id="IPR002083">
    <property type="entry name" value="MATH/TRAF_dom"/>
</dbReference>
<accession>A0AAN7LB07</accession>
<evidence type="ECO:0000256" key="1">
    <source>
        <dbReference type="ARBA" id="ARBA00023054"/>
    </source>
</evidence>
<dbReference type="Proteomes" id="UP001346149">
    <property type="component" value="Unassembled WGS sequence"/>
</dbReference>
<sequence length="100" mass="11665">MDSQIPLSGSYKWRINYFTLMDQNKYYSDMFTIGGCKWRILIFPKGNNSDHFSIYLDVPDSATLPIGWYREVSITFTVINQNNQTQSTKKGMSPSQFRFS</sequence>
<dbReference type="PROSITE" id="PS50144">
    <property type="entry name" value="MATH"/>
    <property type="match status" value="1"/>
</dbReference>
<evidence type="ECO:0000259" key="2">
    <source>
        <dbReference type="PROSITE" id="PS50144"/>
    </source>
</evidence>
<gene>
    <name evidence="3" type="ORF">SAY86_018851</name>
</gene>
<dbReference type="PANTHER" id="PTHR46236:SF35">
    <property type="entry name" value="MATH DOMAIN-CONTAINING PROTEIN"/>
    <property type="match status" value="1"/>
</dbReference>
<name>A0AAN7LB07_TRANT</name>
<dbReference type="InterPro" id="IPR050804">
    <property type="entry name" value="MCC"/>
</dbReference>
<dbReference type="InterPro" id="IPR008974">
    <property type="entry name" value="TRAF-like"/>
</dbReference>
<dbReference type="CDD" id="cd00121">
    <property type="entry name" value="MATH"/>
    <property type="match status" value="1"/>
</dbReference>
<dbReference type="Pfam" id="PF22486">
    <property type="entry name" value="MATH_2"/>
    <property type="match status" value="1"/>
</dbReference>
<proteinExistence type="predicted"/>
<dbReference type="PANTHER" id="PTHR46236">
    <property type="entry name" value="TRAF-LIKE SUPERFAMILY PROTEIN"/>
    <property type="match status" value="1"/>
</dbReference>
<organism evidence="3 4">
    <name type="scientific">Trapa natans</name>
    <name type="common">Water chestnut</name>
    <dbReference type="NCBI Taxonomy" id="22666"/>
    <lineage>
        <taxon>Eukaryota</taxon>
        <taxon>Viridiplantae</taxon>
        <taxon>Streptophyta</taxon>
        <taxon>Embryophyta</taxon>
        <taxon>Tracheophyta</taxon>
        <taxon>Spermatophyta</taxon>
        <taxon>Magnoliopsida</taxon>
        <taxon>eudicotyledons</taxon>
        <taxon>Gunneridae</taxon>
        <taxon>Pentapetalae</taxon>
        <taxon>rosids</taxon>
        <taxon>malvids</taxon>
        <taxon>Myrtales</taxon>
        <taxon>Lythraceae</taxon>
        <taxon>Trapa</taxon>
    </lineage>
</organism>